<evidence type="ECO:0000256" key="1">
    <source>
        <dbReference type="ARBA" id="ARBA00001946"/>
    </source>
</evidence>
<sequence length="149" mass="16828">MRDCIEKGIRIKAVGDIGRLGKKQQALISDAQHQTAEYKNLVVQIAISYGGKDEITKSVRKIAEKLKLGEISSDDITEKTIESCLDTADIPSIDVVIRTGGNHRLSNFFTWQTAYSEIYFTDTLWPDFSREEFYQIVADYEGVSINMGR</sequence>
<dbReference type="Pfam" id="PF01255">
    <property type="entry name" value="Prenyltransf"/>
    <property type="match status" value="1"/>
</dbReference>
<dbReference type="PANTHER" id="PTHR10291">
    <property type="entry name" value="DEHYDRODOLICHYL DIPHOSPHATE SYNTHASE FAMILY MEMBER"/>
    <property type="match status" value="1"/>
</dbReference>
<keyword evidence="4" id="KW-1185">Reference proteome</keyword>
<dbReference type="NCBIfam" id="TIGR00055">
    <property type="entry name" value="uppS"/>
    <property type="match status" value="1"/>
</dbReference>
<comment type="cofactor">
    <cofactor evidence="1">
        <name>Mg(2+)</name>
        <dbReference type="ChEBI" id="CHEBI:18420"/>
    </cofactor>
</comment>
<dbReference type="PROSITE" id="PS01066">
    <property type="entry name" value="UPP_SYNTHASE"/>
    <property type="match status" value="1"/>
</dbReference>
<dbReference type="Proteomes" id="UP000436047">
    <property type="component" value="Unassembled WGS sequence"/>
</dbReference>
<dbReference type="EC" id="2.5.1.31" evidence="3"/>
<dbReference type="GO" id="GO:0016094">
    <property type="term" value="P:polyprenol biosynthetic process"/>
    <property type="evidence" value="ECO:0007669"/>
    <property type="project" value="TreeGrafter"/>
</dbReference>
<dbReference type="PANTHER" id="PTHR10291:SF0">
    <property type="entry name" value="DEHYDRODOLICHYL DIPHOSPHATE SYNTHASE 2"/>
    <property type="match status" value="1"/>
</dbReference>
<protein>
    <submittedName>
        <fullName evidence="3">Di-trans,poly-cis-decaprenylcistransferase</fullName>
        <ecNumber evidence="3">2.5.1.31</ecNumber>
    </submittedName>
</protein>
<dbReference type="InterPro" id="IPR001441">
    <property type="entry name" value="UPP_synth-like"/>
</dbReference>
<proteinExistence type="predicted"/>
<dbReference type="SUPFAM" id="SSF64005">
    <property type="entry name" value="Undecaprenyl diphosphate synthase"/>
    <property type="match status" value="1"/>
</dbReference>
<gene>
    <name evidence="3" type="primary">uppS</name>
    <name evidence="3" type="ORF">FYJ45_01325</name>
</gene>
<dbReference type="Gene3D" id="3.40.1180.10">
    <property type="entry name" value="Decaprenyl diphosphate synthase-like"/>
    <property type="match status" value="1"/>
</dbReference>
<evidence type="ECO:0000313" key="4">
    <source>
        <dbReference type="Proteomes" id="UP000436047"/>
    </source>
</evidence>
<comment type="caution">
    <text evidence="3">The sequence shown here is derived from an EMBL/GenBank/DDBJ whole genome shotgun (WGS) entry which is preliminary data.</text>
</comment>
<accession>A0A6N7VVK3</accession>
<evidence type="ECO:0000256" key="2">
    <source>
        <dbReference type="ARBA" id="ARBA00022679"/>
    </source>
</evidence>
<dbReference type="CDD" id="cd00475">
    <property type="entry name" value="Cis_IPPS"/>
    <property type="match status" value="1"/>
</dbReference>
<dbReference type="InterPro" id="IPR018520">
    <property type="entry name" value="UPP_synth-like_CS"/>
</dbReference>
<name>A0A6N7VVK3_9FIRM</name>
<keyword evidence="2 3" id="KW-0808">Transferase</keyword>
<reference evidence="3 4" key="1">
    <citation type="submission" date="2019-08" db="EMBL/GenBank/DDBJ databases">
        <title>In-depth cultivation of the pig gut microbiome towards novel bacterial diversity and tailored functional studies.</title>
        <authorList>
            <person name="Wylensek D."/>
            <person name="Hitch T.C.A."/>
            <person name="Clavel T."/>
        </authorList>
    </citation>
    <scope>NUCLEOTIDE SEQUENCE [LARGE SCALE GENOMIC DNA]</scope>
    <source>
        <strain evidence="3 4">WCA-389-WT-23B</strain>
    </source>
</reference>
<dbReference type="EMBL" id="VUMI01000002">
    <property type="protein sequence ID" value="MSS87039.1"/>
    <property type="molecule type" value="Genomic_DNA"/>
</dbReference>
<dbReference type="AlphaFoldDB" id="A0A6N7VVK3"/>
<evidence type="ECO:0000313" key="3">
    <source>
        <dbReference type="EMBL" id="MSS87039.1"/>
    </source>
</evidence>
<dbReference type="GO" id="GO:0008834">
    <property type="term" value="F:ditrans,polycis-undecaprenyl-diphosphate synthase [(2E,6E)-farnesyl-diphosphate specific] activity"/>
    <property type="evidence" value="ECO:0007669"/>
    <property type="project" value="UniProtKB-EC"/>
</dbReference>
<organism evidence="3 4">
    <name type="scientific">Eisenbergiella porci</name>
    <dbReference type="NCBI Taxonomy" id="2652274"/>
    <lineage>
        <taxon>Bacteria</taxon>
        <taxon>Bacillati</taxon>
        <taxon>Bacillota</taxon>
        <taxon>Clostridia</taxon>
        <taxon>Lachnospirales</taxon>
        <taxon>Lachnospiraceae</taxon>
        <taxon>Eisenbergiella</taxon>
    </lineage>
</organism>
<dbReference type="InterPro" id="IPR036424">
    <property type="entry name" value="UPP_synth-like_sf"/>
</dbReference>